<keyword evidence="2" id="KW-1185">Reference proteome</keyword>
<protein>
    <submittedName>
        <fullName evidence="1">Uncharacterized protein</fullName>
    </submittedName>
</protein>
<dbReference type="EMBL" id="BONO01000017">
    <property type="protein sequence ID" value="GIG36926.1"/>
    <property type="molecule type" value="Genomic_DNA"/>
</dbReference>
<proteinExistence type="predicted"/>
<reference evidence="1" key="1">
    <citation type="submission" date="2021-01" db="EMBL/GenBank/DDBJ databases">
        <title>Whole genome shotgun sequence of Cellulomonas pakistanensis NBRC 110800.</title>
        <authorList>
            <person name="Komaki H."/>
            <person name="Tamura T."/>
        </authorList>
    </citation>
    <scope>NUCLEOTIDE SEQUENCE</scope>
    <source>
        <strain evidence="1">NBRC 110800</strain>
    </source>
</reference>
<dbReference type="AlphaFoldDB" id="A0A919U403"/>
<organism evidence="1 2">
    <name type="scientific">Cellulomonas pakistanensis</name>
    <dbReference type="NCBI Taxonomy" id="992287"/>
    <lineage>
        <taxon>Bacteria</taxon>
        <taxon>Bacillati</taxon>
        <taxon>Actinomycetota</taxon>
        <taxon>Actinomycetes</taxon>
        <taxon>Micrococcales</taxon>
        <taxon>Cellulomonadaceae</taxon>
        <taxon>Cellulomonas</taxon>
    </lineage>
</organism>
<sequence length="206" mass="21340">MGAGPPPAGPRTRVARARATGLVAALAAVVGLGGCAGDPVLLDRAAFDDVEDASHDTWTGNVPGPTWCDSMAPGGYTIAHSPGTVLSFGERGLAGAVVVDRSSDGIPAERVLAFIEEQADVCTDSSVRARGHDIEPLTDLDEGEVGWSTRRNDGEWGEYVLVPLDEWRLLAVGFSTFADEAPVDRDVLVAEAVEGAGQFPASAARG</sequence>
<gene>
    <name evidence="1" type="ORF">Cpa01nite_23070</name>
</gene>
<accession>A0A919U403</accession>
<evidence type="ECO:0000313" key="1">
    <source>
        <dbReference type="EMBL" id="GIG36926.1"/>
    </source>
</evidence>
<evidence type="ECO:0000313" key="2">
    <source>
        <dbReference type="Proteomes" id="UP000642125"/>
    </source>
</evidence>
<comment type="caution">
    <text evidence="1">The sequence shown here is derived from an EMBL/GenBank/DDBJ whole genome shotgun (WGS) entry which is preliminary data.</text>
</comment>
<name>A0A919U403_9CELL</name>
<dbReference type="Proteomes" id="UP000642125">
    <property type="component" value="Unassembled WGS sequence"/>
</dbReference>